<dbReference type="AlphaFoldDB" id="A0AAP2AGU4"/>
<proteinExistence type="predicted"/>
<dbReference type="SUPFAM" id="SSF49785">
    <property type="entry name" value="Galactose-binding domain-like"/>
    <property type="match status" value="1"/>
</dbReference>
<name>A0AAP2AGU4_LELAM</name>
<dbReference type="Proteomes" id="UP000653275">
    <property type="component" value="Unassembled WGS sequence"/>
</dbReference>
<evidence type="ECO:0008006" key="3">
    <source>
        <dbReference type="Google" id="ProtNLM"/>
    </source>
</evidence>
<dbReference type="InterPro" id="IPR008979">
    <property type="entry name" value="Galactose-bd-like_sf"/>
</dbReference>
<organism evidence="1 2">
    <name type="scientific">Lelliottia amnigena</name>
    <name type="common">Enterobacter amnigenus</name>
    <dbReference type="NCBI Taxonomy" id="61646"/>
    <lineage>
        <taxon>Bacteria</taxon>
        <taxon>Pseudomonadati</taxon>
        <taxon>Pseudomonadota</taxon>
        <taxon>Gammaproteobacteria</taxon>
        <taxon>Enterobacterales</taxon>
        <taxon>Enterobacteriaceae</taxon>
        <taxon>Lelliottia</taxon>
    </lineage>
</organism>
<protein>
    <recommendedName>
        <fullName evidence="3">CBM-cenC domain-containing protein</fullName>
    </recommendedName>
</protein>
<comment type="caution">
    <text evidence="1">The sequence shown here is derived from an EMBL/GenBank/DDBJ whole genome shotgun (WGS) entry which is preliminary data.</text>
</comment>
<sequence length="145" mass="16407">MSENLISNGEFDNGNSQWGFTSNGSGVATENETVTVINNYCRITSTEAIYQQINLEPGKKYLIKIYSRSPFLTGTLSVMTENTNDVWGVPVIINKNRSNTWHEEQFIVEAQASWVSPLMIHIRAEQNPEPSFYLDVDKIDLTETI</sequence>
<dbReference type="RefSeq" id="WP_174339604.1">
    <property type="nucleotide sequence ID" value="NZ_JAENMR010000017.1"/>
</dbReference>
<evidence type="ECO:0000313" key="2">
    <source>
        <dbReference type="Proteomes" id="UP000653275"/>
    </source>
</evidence>
<dbReference type="Gene3D" id="2.60.120.260">
    <property type="entry name" value="Galactose-binding domain-like"/>
    <property type="match status" value="1"/>
</dbReference>
<reference evidence="1" key="1">
    <citation type="submission" date="2020-12" db="EMBL/GenBank/DDBJ databases">
        <title>Draft genome sequence of Enterobacter spp., Lelliottia spp. and Serratia spp. isolated from drinking water reservoirs and lakes.</title>
        <authorList>
            <person name="Reitter C."/>
            <person name="Neuhaus K."/>
            <person name="Huegler M."/>
        </authorList>
    </citation>
    <scope>NUCLEOTIDE SEQUENCE</scope>
    <source>
        <strain evidence="1">TZW15</strain>
    </source>
</reference>
<gene>
    <name evidence="1" type="ORF">I7V27_21000</name>
</gene>
<accession>A0AAP2AGU4</accession>
<dbReference type="EMBL" id="JAENMS010000016">
    <property type="protein sequence ID" value="MBL5936910.1"/>
    <property type="molecule type" value="Genomic_DNA"/>
</dbReference>
<evidence type="ECO:0000313" key="1">
    <source>
        <dbReference type="EMBL" id="MBL5936910.1"/>
    </source>
</evidence>